<dbReference type="EMBL" id="VANU01000003">
    <property type="protein sequence ID" value="TLP38333.1"/>
    <property type="molecule type" value="Genomic_DNA"/>
</dbReference>
<dbReference type="SUPFAM" id="SSF46785">
    <property type="entry name" value="Winged helix' DNA-binding domain"/>
    <property type="match status" value="1"/>
</dbReference>
<evidence type="ECO:0000256" key="1">
    <source>
        <dbReference type="ARBA" id="ARBA00023015"/>
    </source>
</evidence>
<keyword evidence="1" id="KW-0805">Transcription regulation</keyword>
<keyword evidence="6" id="KW-1185">Reference proteome</keyword>
<protein>
    <submittedName>
        <fullName evidence="5">Winged helix-turn-helix transcriptional regulator</fullName>
    </submittedName>
</protein>
<dbReference type="CDD" id="cd00090">
    <property type="entry name" value="HTH_ARSR"/>
    <property type="match status" value="1"/>
</dbReference>
<dbReference type="PANTHER" id="PTHR43132:SF2">
    <property type="entry name" value="ARSENICAL RESISTANCE OPERON REPRESSOR ARSR-RELATED"/>
    <property type="match status" value="1"/>
</dbReference>
<evidence type="ECO:0000259" key="4">
    <source>
        <dbReference type="PROSITE" id="PS50987"/>
    </source>
</evidence>
<gene>
    <name evidence="5" type="ORF">FDK22_07615</name>
</gene>
<dbReference type="PANTHER" id="PTHR43132">
    <property type="entry name" value="ARSENICAL RESISTANCE OPERON REPRESSOR ARSR-RELATED"/>
    <property type="match status" value="1"/>
</dbReference>
<dbReference type="SMART" id="SM00418">
    <property type="entry name" value="HTH_ARSR"/>
    <property type="match status" value="1"/>
</dbReference>
<evidence type="ECO:0000256" key="3">
    <source>
        <dbReference type="ARBA" id="ARBA00023163"/>
    </source>
</evidence>
<proteinExistence type="predicted"/>
<dbReference type="RefSeq" id="WP_138152327.1">
    <property type="nucleotide sequence ID" value="NZ_CBDDKQ010000002.1"/>
</dbReference>
<evidence type="ECO:0000313" key="6">
    <source>
        <dbReference type="Proteomes" id="UP000308901"/>
    </source>
</evidence>
<dbReference type="InterPro" id="IPR036388">
    <property type="entry name" value="WH-like_DNA-bd_sf"/>
</dbReference>
<dbReference type="Pfam" id="PF01022">
    <property type="entry name" value="HTH_5"/>
    <property type="match status" value="1"/>
</dbReference>
<name>A0A5R8Y159_9BACT</name>
<dbReference type="Proteomes" id="UP000308901">
    <property type="component" value="Unassembled WGS sequence"/>
</dbReference>
<dbReference type="AlphaFoldDB" id="A0A5R8Y159"/>
<evidence type="ECO:0000256" key="2">
    <source>
        <dbReference type="ARBA" id="ARBA00023125"/>
    </source>
</evidence>
<dbReference type="Gene3D" id="1.10.10.10">
    <property type="entry name" value="Winged helix-like DNA-binding domain superfamily/Winged helix DNA-binding domain"/>
    <property type="match status" value="1"/>
</dbReference>
<dbReference type="PROSITE" id="PS50987">
    <property type="entry name" value="HTH_ARSR_2"/>
    <property type="match status" value="1"/>
</dbReference>
<dbReference type="InterPro" id="IPR001845">
    <property type="entry name" value="HTH_ArsR_DNA-bd_dom"/>
</dbReference>
<keyword evidence="2" id="KW-0238">DNA-binding</keyword>
<dbReference type="PRINTS" id="PR00778">
    <property type="entry name" value="HTHARSR"/>
</dbReference>
<keyword evidence="3" id="KW-0804">Transcription</keyword>
<dbReference type="GO" id="GO:0003700">
    <property type="term" value="F:DNA-binding transcription factor activity"/>
    <property type="evidence" value="ECO:0007669"/>
    <property type="project" value="InterPro"/>
</dbReference>
<sequence>MKNDTSCLRTEINEELIENERKEISKLNDVFIKEAKIFSLLGSEVRLKIVYLLLKHEKLCVCDISDMIKMKQSPVSQHLRKLKDAGIFISKREGLQINYYISSSYKSELKKLFNFI</sequence>
<dbReference type="InterPro" id="IPR051011">
    <property type="entry name" value="Metal_resp_trans_reg"/>
</dbReference>
<reference evidence="5 6" key="1">
    <citation type="submission" date="2019-05" db="EMBL/GenBank/DDBJ databases">
        <title>Arcobacter sp. nov., isolated from sea sediment.</title>
        <authorList>
            <person name="Kim W."/>
        </authorList>
    </citation>
    <scope>NUCLEOTIDE SEQUENCE [LARGE SCALE GENOMIC DNA]</scope>
    <source>
        <strain evidence="5 6">CAU 1517</strain>
    </source>
</reference>
<dbReference type="NCBIfam" id="NF033788">
    <property type="entry name" value="HTH_metalloreg"/>
    <property type="match status" value="1"/>
</dbReference>
<comment type="caution">
    <text evidence="5">The sequence shown here is derived from an EMBL/GenBank/DDBJ whole genome shotgun (WGS) entry which is preliminary data.</text>
</comment>
<dbReference type="OrthoDB" id="9800238at2"/>
<dbReference type="GO" id="GO:0003677">
    <property type="term" value="F:DNA binding"/>
    <property type="evidence" value="ECO:0007669"/>
    <property type="project" value="UniProtKB-KW"/>
</dbReference>
<dbReference type="InterPro" id="IPR036390">
    <property type="entry name" value="WH_DNA-bd_sf"/>
</dbReference>
<organism evidence="5 6">
    <name type="scientific">Arcobacter arenosus</name>
    <dbReference type="NCBI Taxonomy" id="2576037"/>
    <lineage>
        <taxon>Bacteria</taxon>
        <taxon>Pseudomonadati</taxon>
        <taxon>Campylobacterota</taxon>
        <taxon>Epsilonproteobacteria</taxon>
        <taxon>Campylobacterales</taxon>
        <taxon>Arcobacteraceae</taxon>
        <taxon>Arcobacter</taxon>
    </lineage>
</organism>
<evidence type="ECO:0000313" key="5">
    <source>
        <dbReference type="EMBL" id="TLP38333.1"/>
    </source>
</evidence>
<feature type="domain" description="HTH arsR-type" evidence="4">
    <location>
        <begin position="27"/>
        <end position="116"/>
    </location>
</feature>
<dbReference type="InterPro" id="IPR011991">
    <property type="entry name" value="ArsR-like_HTH"/>
</dbReference>
<accession>A0A5R8Y159</accession>